<proteinExistence type="predicted"/>
<dbReference type="InterPro" id="IPR001466">
    <property type="entry name" value="Beta-lactam-related"/>
</dbReference>
<name>A0A653FP66_MYCSM</name>
<keyword evidence="1" id="KW-0378">Hydrolase</keyword>
<dbReference type="OMA" id="FRWTNYG"/>
<keyword evidence="1" id="KW-0645">Protease</keyword>
<dbReference type="InterPro" id="IPR052907">
    <property type="entry name" value="Beta-lactamase/esterase"/>
</dbReference>
<dbReference type="NCBIfam" id="NF038269">
    <property type="entry name" value="lipase_LipE"/>
    <property type="match status" value="1"/>
</dbReference>
<dbReference type="EMBL" id="LR589673">
    <property type="protein sequence ID" value="VTP11475.1"/>
    <property type="molecule type" value="Genomic_DNA"/>
</dbReference>
<keyword evidence="1" id="KW-0121">Carboxypeptidase</keyword>
<reference evidence="1" key="1">
    <citation type="submission" date="2019-05" db="EMBL/GenBank/DDBJ databases">
        <authorList>
            <person name="Naeem R."/>
            <person name="Antony C."/>
            <person name="Guan Q."/>
        </authorList>
    </citation>
    <scope>NUCLEOTIDE SEQUENCE</scope>
    <source>
        <strain evidence="1">1</strain>
    </source>
</reference>
<dbReference type="AlphaFoldDB" id="A0A653FP66"/>
<dbReference type="RefSeq" id="WP_011731374.1">
    <property type="nucleotide sequence ID" value="NZ_CP009495.1"/>
</dbReference>
<dbReference type="PANTHER" id="PTHR43319">
    <property type="entry name" value="BETA-LACTAMASE-RELATED"/>
    <property type="match status" value="1"/>
</dbReference>
<dbReference type="SUPFAM" id="SSF56601">
    <property type="entry name" value="beta-lactamase/transpeptidase-like"/>
    <property type="match status" value="1"/>
</dbReference>
<sequence>MTGKISVPADLDAVTTIGDEDHSGIDARAIEQIWDSVRYWYQSGLHPAIQVCLRHKGRVVLNRAIGHGWGNGPDDSPDTEKILATPETPFCVYSAAKAISSTVVHMLVERGYFSLDDRVCDYLPEYTSHGKDRTTIRHVMTHSAGVPIHTGPRPDVTKVNDSEYTRQQLAALKPVYRPGLIHIYHGLTWGPLIREIVSAATGRNIRDILAEEILEPLKFRWTNYGVRPEEVDLVAPSHVTGKPLPAPIAAAFRAAVGGTPDRIIPLSNTPLFLTSIVPSSSTVSNADELSRFAEILRRGGELDGVRILRPETLRAATAPCRRIRPDVATGLKPMRWGTGYMLGGKRFGPFGRNTESAFGHTGLVDIAVWADPARSLSAAVVSSGKPGAHFETNRYPAVLNRIAEQIPPG</sequence>
<dbReference type="KEGG" id="msn:LI99_32505"/>
<dbReference type="Gene3D" id="3.40.710.10">
    <property type="entry name" value="DD-peptidase/beta-lactamase superfamily"/>
    <property type="match status" value="1"/>
</dbReference>
<evidence type="ECO:0000313" key="1">
    <source>
        <dbReference type="EMBL" id="VTP11475.1"/>
    </source>
</evidence>
<dbReference type="KEGG" id="msh:LI98_32510"/>
<gene>
    <name evidence="1" type="ORF">BIN_B_05827</name>
</gene>
<accession>A0A653FP66</accession>
<dbReference type="PANTHER" id="PTHR43319:SF3">
    <property type="entry name" value="BETA-LACTAMASE-RELATED DOMAIN-CONTAINING PROTEIN"/>
    <property type="match status" value="1"/>
</dbReference>
<dbReference type="GO" id="GO:0004180">
    <property type="term" value="F:carboxypeptidase activity"/>
    <property type="evidence" value="ECO:0007669"/>
    <property type="project" value="UniProtKB-KW"/>
</dbReference>
<dbReference type="Pfam" id="PF00144">
    <property type="entry name" value="Beta-lactamase"/>
    <property type="match status" value="1"/>
</dbReference>
<protein>
    <submittedName>
        <fullName evidence="1">Beta-lactamase/D-alanine carboxypeptidase</fullName>
    </submittedName>
</protein>
<dbReference type="InterPro" id="IPR012338">
    <property type="entry name" value="Beta-lactam/transpept-like"/>
</dbReference>
<organism evidence="1">
    <name type="scientific">Mycolicibacterium smegmatis</name>
    <name type="common">Mycobacterium smegmatis</name>
    <dbReference type="NCBI Taxonomy" id="1772"/>
    <lineage>
        <taxon>Bacteria</taxon>
        <taxon>Bacillati</taxon>
        <taxon>Actinomycetota</taxon>
        <taxon>Actinomycetes</taxon>
        <taxon>Mycobacteriales</taxon>
        <taxon>Mycobacteriaceae</taxon>
        <taxon>Mycolicibacterium</taxon>
    </lineage>
</organism>